<dbReference type="GO" id="GO:0004519">
    <property type="term" value="F:endonuclease activity"/>
    <property type="evidence" value="ECO:0007669"/>
    <property type="project" value="UniProtKB-KW"/>
</dbReference>
<gene>
    <name evidence="3" type="ORF">OT_ostta05g03260</name>
</gene>
<dbReference type="GO" id="GO:0006281">
    <property type="term" value="P:DNA repair"/>
    <property type="evidence" value="ECO:0007669"/>
    <property type="project" value="UniProtKB-ARBA"/>
</dbReference>
<name>A0A090M5V4_OSTTA</name>
<dbReference type="PANTHER" id="PTHR21228">
    <property type="entry name" value="FAST LEU-RICH DOMAIN-CONTAINING"/>
    <property type="match status" value="1"/>
</dbReference>
<dbReference type="GO" id="GO:0035770">
    <property type="term" value="C:ribonucleoprotein granule"/>
    <property type="evidence" value="ECO:0007669"/>
    <property type="project" value="TreeGrafter"/>
</dbReference>
<dbReference type="GO" id="GO:0000963">
    <property type="term" value="P:mitochondrial RNA processing"/>
    <property type="evidence" value="ECO:0007669"/>
    <property type="project" value="TreeGrafter"/>
</dbReference>
<dbReference type="Proteomes" id="UP000009170">
    <property type="component" value="Unassembled WGS sequence"/>
</dbReference>
<protein>
    <submittedName>
        <fullName evidence="3">Restriction endonuclease type II-like</fullName>
    </submittedName>
</protein>
<dbReference type="Gene3D" id="3.40.960.10">
    <property type="entry name" value="VSR Endonuclease"/>
    <property type="match status" value="1"/>
</dbReference>
<proteinExistence type="predicted"/>
<evidence type="ECO:0000313" key="4">
    <source>
        <dbReference type="Proteomes" id="UP000009170"/>
    </source>
</evidence>
<dbReference type="SMART" id="SM00952">
    <property type="entry name" value="RAP"/>
    <property type="match status" value="1"/>
</dbReference>
<feature type="compositionally biased region" description="Basic residues" evidence="1">
    <location>
        <begin position="88"/>
        <end position="105"/>
    </location>
</feature>
<comment type="caution">
    <text evidence="3">The sequence shown here is derived from an EMBL/GenBank/DDBJ whole genome shotgun (WGS) entry which is preliminary data.</text>
</comment>
<evidence type="ECO:0000313" key="3">
    <source>
        <dbReference type="EMBL" id="CEF98052.1"/>
    </source>
</evidence>
<dbReference type="GO" id="GO:0003723">
    <property type="term" value="F:RNA binding"/>
    <property type="evidence" value="ECO:0007669"/>
    <property type="project" value="TreeGrafter"/>
</dbReference>
<dbReference type="KEGG" id="ota:OT_ostta05g03260"/>
<dbReference type="PROSITE" id="PS51286">
    <property type="entry name" value="RAP"/>
    <property type="match status" value="1"/>
</dbReference>
<organism evidence="3 4">
    <name type="scientific">Ostreococcus tauri</name>
    <name type="common">Marine green alga</name>
    <dbReference type="NCBI Taxonomy" id="70448"/>
    <lineage>
        <taxon>Eukaryota</taxon>
        <taxon>Viridiplantae</taxon>
        <taxon>Chlorophyta</taxon>
        <taxon>Mamiellophyceae</taxon>
        <taxon>Mamiellales</taxon>
        <taxon>Bathycoccaceae</taxon>
        <taxon>Ostreococcus</taxon>
    </lineage>
</organism>
<dbReference type="GeneID" id="9835132"/>
<dbReference type="PANTHER" id="PTHR21228:SF40">
    <property type="entry name" value="LD45607P"/>
    <property type="match status" value="1"/>
</dbReference>
<dbReference type="RefSeq" id="XP_022839049.1">
    <property type="nucleotide sequence ID" value="XM_022984304.1"/>
</dbReference>
<dbReference type="GO" id="GO:0005759">
    <property type="term" value="C:mitochondrial matrix"/>
    <property type="evidence" value="ECO:0007669"/>
    <property type="project" value="TreeGrafter"/>
</dbReference>
<dbReference type="InParanoid" id="A0A090M5V4"/>
<evidence type="ECO:0000256" key="1">
    <source>
        <dbReference type="SAM" id="MobiDB-lite"/>
    </source>
</evidence>
<dbReference type="OrthoDB" id="413408at2759"/>
<dbReference type="SUPFAM" id="SSF52980">
    <property type="entry name" value="Restriction endonuclease-like"/>
    <property type="match status" value="1"/>
</dbReference>
<feature type="compositionally biased region" description="Basic and acidic residues" evidence="1">
    <location>
        <begin position="108"/>
        <end position="125"/>
    </location>
</feature>
<dbReference type="InterPro" id="IPR013584">
    <property type="entry name" value="RAP"/>
</dbReference>
<dbReference type="InterPro" id="IPR011335">
    <property type="entry name" value="Restrct_endonuc-II-like"/>
</dbReference>
<evidence type="ECO:0000259" key="2">
    <source>
        <dbReference type="PROSITE" id="PS51286"/>
    </source>
</evidence>
<dbReference type="EMBL" id="CAID01000005">
    <property type="protein sequence ID" value="CEF98052.1"/>
    <property type="molecule type" value="Genomic_DNA"/>
</dbReference>
<accession>A0A090M5V4</accession>
<keyword evidence="4" id="KW-1185">Reference proteome</keyword>
<sequence length="879" mass="97950">MTGRQEITTALVAARAMFALGRVARVHARVHAWRVARARTTRARVVVRGARGNEDAKFGDSRSFEVVDANDASTTTEASSDRAGVVKRSARTRSIGRRARGRGAGRRGVPERKEDDSSAADRRASGDAATSTSEGEKTKTKSKGVENSSFEASLRMNKALMTCETVEELAAVVGGRASAMSDVNASTTYSRLAKFARGGRRAREEVVREMSRATWFKEVEARSIETMDKMQPRSAAQMAWACGHLSRSRRRDGDAFWDALERALERLGTKFKPQGVANVAWAYAKLEMRMPQGIRNAFETHLERNAQDYKPYELTITFWALTKHGDAVREDVAIALERTLDLTCCKPQELANVASAYARIRGLGSRDFLKALVQESFSRLGEFSDYELSMLLWGLSNAGSQLLDADALKMFGEVRRRTSSLTPHSVSLIAGAFATFNDGILKRFNDCDDDYVADSWCPSQFEESTREALRLTMADLESVFLNSIAESNIADLGFVIWAFARLSHRPSDEFVRRFEDEAVSKLDDCPPKHLANLMYGFSRLKLSGIRLFANATFCVWQNASEFTPIEIFTVCSALASENHDPGANVMVQLESTVLKSLDSLDSAALTEFLRVFAKLRYMLSPETFQAIARRAAATLDRYDSYRLSMTLWSHATLGVQPHDEVLERFMDEVRGTKKQFLKHNYGLALWSLAVLAAQPNASPGAERLMRAIVDLNDGVLTDSNGLPDKTLNGLYMARLIAVGRSFEDVILSATSAVVDDSERAWLDVKTQDPTTSNLQRAVADHLHDMGVGDFDVERAVEGGKMRPDIVFESRRLVIEVDGPHHYSVDADGVRRELGQTIVRNELLRSWGWKVCVVPYHEWSELIGDDEREEYLRAKLDAFA</sequence>
<reference evidence="4" key="1">
    <citation type="journal article" date="2006" name="Proc. Natl. Acad. Sci. U.S.A.">
        <title>Genome analysis of the smallest free-living eukaryote Ostreococcus tauri unveils many unique features.</title>
        <authorList>
            <person name="Derelle E."/>
            <person name="Ferraz C."/>
            <person name="Rombauts S."/>
            <person name="Rouze P."/>
            <person name="Worden A.Z."/>
            <person name="Robbens S."/>
            <person name="Partensky F."/>
            <person name="Degroeve S."/>
            <person name="Echeynie S."/>
            <person name="Cooke R."/>
            <person name="Saeys Y."/>
            <person name="Wuyts J."/>
            <person name="Jabbari K."/>
            <person name="Bowler C."/>
            <person name="Panaud O."/>
            <person name="Piegu B."/>
            <person name="Ball S.G."/>
            <person name="Ral J.-P."/>
            <person name="Bouget F.-Y."/>
            <person name="Piganeau G."/>
            <person name="De Baets B."/>
            <person name="Picard A."/>
            <person name="Delseny M."/>
            <person name="Demaille J."/>
            <person name="Van de Peer Y."/>
            <person name="Moreau H."/>
        </authorList>
    </citation>
    <scope>NUCLEOTIDE SEQUENCE [LARGE SCALE GENOMIC DNA]</scope>
    <source>
        <strain evidence="4">OTTH 0595 / CCAP 157/2 / RCC745</strain>
    </source>
</reference>
<feature type="region of interest" description="Disordered" evidence="1">
    <location>
        <begin position="70"/>
        <end position="148"/>
    </location>
</feature>
<dbReference type="AlphaFoldDB" id="A0A090M5V4"/>
<reference evidence="3 4" key="2">
    <citation type="journal article" date="2014" name="BMC Genomics">
        <title>An improved genome of the model marine alga Ostreococcus tauri unfolds by assessing Illumina de novo assemblies.</title>
        <authorList>
            <person name="Blanc-Mathieu R."/>
            <person name="Verhelst B."/>
            <person name="Derelle E."/>
            <person name="Rombauts S."/>
            <person name="Bouget F.Y."/>
            <person name="Carre I."/>
            <person name="Chateau A."/>
            <person name="Eyre-Walker A."/>
            <person name="Grimsley N."/>
            <person name="Moreau H."/>
            <person name="Piegu B."/>
            <person name="Rivals E."/>
            <person name="Schackwitz W."/>
            <person name="Van de Peer Y."/>
            <person name="Piganeau G."/>
        </authorList>
    </citation>
    <scope>NUCLEOTIDE SEQUENCE [LARGE SCALE GENOMIC DNA]</scope>
    <source>
        <strain evidence="4">OTTH 0595 / CCAP 157/2 / RCC745</strain>
    </source>
</reference>
<feature type="domain" description="RAP" evidence="2">
    <location>
        <begin position="812"/>
        <end position="873"/>
    </location>
</feature>
<dbReference type="InterPro" id="IPR050870">
    <property type="entry name" value="FAST_kinase"/>
</dbReference>
<dbReference type="Pfam" id="PF08373">
    <property type="entry name" value="RAP"/>
    <property type="match status" value="1"/>
</dbReference>
<dbReference type="GO" id="GO:0044528">
    <property type="term" value="P:regulation of mitochondrial mRNA stability"/>
    <property type="evidence" value="ECO:0007669"/>
    <property type="project" value="TreeGrafter"/>
</dbReference>